<dbReference type="HOGENOM" id="CLU_019602_18_2_2"/>
<dbReference type="GO" id="GO:0016020">
    <property type="term" value="C:membrane"/>
    <property type="evidence" value="ECO:0007669"/>
    <property type="project" value="InterPro"/>
</dbReference>
<reference evidence="5 6" key="1">
    <citation type="submission" date="2015-04" db="EMBL/GenBank/DDBJ databases">
        <title>The complete genome sequence of the hyperthermophilic, obligate iron-reducing archaeon Geoglobus ahangari strain 234T.</title>
        <authorList>
            <person name="Manzella M.P."/>
            <person name="Holmes D.E."/>
            <person name="Rocheleau J.M."/>
            <person name="Chung A."/>
            <person name="Reguera G."/>
            <person name="Kashefi K."/>
        </authorList>
    </citation>
    <scope>NUCLEOTIDE SEQUENCE [LARGE SCALE GENOMIC DNA]</scope>
    <source>
        <strain evidence="5 6">234</strain>
    </source>
</reference>
<dbReference type="OrthoDB" id="30671at2157"/>
<dbReference type="PROSITE" id="PS01039">
    <property type="entry name" value="SBP_BACTERIAL_3"/>
    <property type="match status" value="1"/>
</dbReference>
<accession>A0A0F7IG55</accession>
<protein>
    <submittedName>
        <fullName evidence="5">ABC-type amino acid transport</fullName>
    </submittedName>
</protein>
<dbReference type="InterPro" id="IPR001320">
    <property type="entry name" value="Iontro_rcpt_C"/>
</dbReference>
<evidence type="ECO:0000259" key="3">
    <source>
        <dbReference type="SMART" id="SM00062"/>
    </source>
</evidence>
<evidence type="ECO:0000259" key="4">
    <source>
        <dbReference type="SMART" id="SM00079"/>
    </source>
</evidence>
<dbReference type="CDD" id="cd13624">
    <property type="entry name" value="PBP2_Arg_Lys_His"/>
    <property type="match status" value="1"/>
</dbReference>
<dbReference type="PANTHER" id="PTHR35936:SF17">
    <property type="entry name" value="ARGININE-BINDING EXTRACELLULAR PROTEIN ARTP"/>
    <property type="match status" value="1"/>
</dbReference>
<dbReference type="InterPro" id="IPR018313">
    <property type="entry name" value="SBP_3_CS"/>
</dbReference>
<evidence type="ECO:0000256" key="1">
    <source>
        <dbReference type="ARBA" id="ARBA00004196"/>
    </source>
</evidence>
<dbReference type="InterPro" id="IPR001638">
    <property type="entry name" value="Solute-binding_3/MltF_N"/>
</dbReference>
<keyword evidence="6" id="KW-1185">Reference proteome</keyword>
<evidence type="ECO:0000256" key="2">
    <source>
        <dbReference type="ARBA" id="ARBA00022729"/>
    </source>
</evidence>
<gene>
    <name evidence="5" type="ORF">GAH_00473</name>
</gene>
<name>A0A0F7IG55_9EURY</name>
<dbReference type="STRING" id="113653.GAH_00473"/>
<dbReference type="SUPFAM" id="SSF53850">
    <property type="entry name" value="Periplasmic binding protein-like II"/>
    <property type="match status" value="1"/>
</dbReference>
<evidence type="ECO:0000313" key="6">
    <source>
        <dbReference type="Proteomes" id="UP000034723"/>
    </source>
</evidence>
<proteinExistence type="predicted"/>
<dbReference type="PROSITE" id="PS51257">
    <property type="entry name" value="PROKAR_LIPOPROTEIN"/>
    <property type="match status" value="1"/>
</dbReference>
<dbReference type="InParanoid" id="A0A0F7IG55"/>
<dbReference type="GO" id="GO:0015276">
    <property type="term" value="F:ligand-gated monoatomic ion channel activity"/>
    <property type="evidence" value="ECO:0007669"/>
    <property type="project" value="InterPro"/>
</dbReference>
<dbReference type="Pfam" id="PF00497">
    <property type="entry name" value="SBP_bac_3"/>
    <property type="match status" value="1"/>
</dbReference>
<dbReference type="Gene3D" id="3.40.190.10">
    <property type="entry name" value="Periplasmic binding protein-like II"/>
    <property type="match status" value="2"/>
</dbReference>
<organism evidence="5 6">
    <name type="scientific">Geoglobus ahangari</name>
    <dbReference type="NCBI Taxonomy" id="113653"/>
    <lineage>
        <taxon>Archaea</taxon>
        <taxon>Methanobacteriati</taxon>
        <taxon>Methanobacteriota</taxon>
        <taxon>Archaeoglobi</taxon>
        <taxon>Archaeoglobales</taxon>
        <taxon>Archaeoglobaceae</taxon>
        <taxon>Geoglobus</taxon>
    </lineage>
</organism>
<dbReference type="PANTHER" id="PTHR35936">
    <property type="entry name" value="MEMBRANE-BOUND LYTIC MUREIN TRANSGLYCOSYLASE F"/>
    <property type="match status" value="1"/>
</dbReference>
<dbReference type="KEGG" id="gah:GAH_00473"/>
<dbReference type="PATRIC" id="fig|113653.22.peg.474"/>
<keyword evidence="2" id="KW-0732">Signal</keyword>
<feature type="domain" description="Solute-binding protein family 3/N-terminal" evidence="3">
    <location>
        <begin position="49"/>
        <end position="272"/>
    </location>
</feature>
<evidence type="ECO:0000313" key="5">
    <source>
        <dbReference type="EMBL" id="AKG92178.1"/>
    </source>
</evidence>
<dbReference type="SMART" id="SM00062">
    <property type="entry name" value="PBPb"/>
    <property type="match status" value="1"/>
</dbReference>
<dbReference type="SMART" id="SM00079">
    <property type="entry name" value="PBPe"/>
    <property type="match status" value="1"/>
</dbReference>
<feature type="domain" description="Ionotropic glutamate receptor C-terminal" evidence="4">
    <location>
        <begin position="49"/>
        <end position="272"/>
    </location>
</feature>
<dbReference type="Proteomes" id="UP000034723">
    <property type="component" value="Chromosome"/>
</dbReference>
<dbReference type="EMBL" id="CP011267">
    <property type="protein sequence ID" value="AKG92178.1"/>
    <property type="molecule type" value="Genomic_DNA"/>
</dbReference>
<sequence length="272" mass="29958">MRKVLIVLLILGVMLAGCAQQEEKAATPTPTPEKAAEQKVELKLVNPGKLTVGSDVAYPPFEYTNQTTGEYEGFDIDLAKELAKRLGLELEVVNTAWDGIIPGLLAHKYDVIISAMTITEERAKQVSFSDPYFEAKQVILAKKGSGIKGVEDLAGKKVGVQLGTTGDFAAQKLIENGIEFELIKYEDTPSALMAIEKGDIDAAIIDNFVAYLAQKNNPDVFEVIEDKTFEPEYYGIAVNKDNPALLEAINKALKEMKEDGTYDKIYKKWFGE</sequence>
<comment type="subcellular location">
    <subcellularLocation>
        <location evidence="1">Cell envelope</location>
    </subcellularLocation>
</comment>
<dbReference type="AlphaFoldDB" id="A0A0F7IG55"/>